<dbReference type="RefSeq" id="WP_285452665.1">
    <property type="nucleotide sequence ID" value="NZ_CP127173.1"/>
</dbReference>
<sequence>MIEPLYVDQARLDEYYSQVVTKPKVRRVPTYTISAGLSPSVGLQGTVTQVPVGLAEKLETVCAYLGGQEVLGLARPSISDRWDNASPDPDLPEDVWQELRRTFRRETCEVRSVLLPAPPDGAPSGPALWVSERPLEQAAGAARRRAVGALYLVQEFPHEDGPAHFVSGVSLLHMLHELDLGGLAASLVRTARDAAPPGVRPGGVGMRELIDRGRVGPPKMVDVLYRIRGSYLDREDGFSVTTIAYPIAMLRA</sequence>
<dbReference type="Proteomes" id="UP001227101">
    <property type="component" value="Chromosome"/>
</dbReference>
<evidence type="ECO:0000313" key="2">
    <source>
        <dbReference type="Proteomes" id="UP001227101"/>
    </source>
</evidence>
<reference evidence="1 2" key="1">
    <citation type="submission" date="2023-06" db="EMBL/GenBank/DDBJ databases">
        <authorList>
            <person name="Oyuntsetseg B."/>
            <person name="Kim S.B."/>
        </authorList>
    </citation>
    <scope>NUCLEOTIDE SEQUENCE [LARGE SCALE GENOMIC DNA]</scope>
    <source>
        <strain evidence="1 2">2-2</strain>
    </source>
</reference>
<gene>
    <name evidence="1" type="ORF">QP939_43485</name>
</gene>
<keyword evidence="2" id="KW-1185">Reference proteome</keyword>
<organism evidence="1 2">
    <name type="scientific">Amycolatopsis nalaikhensis</name>
    <dbReference type="NCBI Taxonomy" id="715472"/>
    <lineage>
        <taxon>Bacteria</taxon>
        <taxon>Bacillati</taxon>
        <taxon>Actinomycetota</taxon>
        <taxon>Actinomycetes</taxon>
        <taxon>Pseudonocardiales</taxon>
        <taxon>Pseudonocardiaceae</taxon>
        <taxon>Amycolatopsis</taxon>
    </lineage>
</organism>
<name>A0ABY8XIZ7_9PSEU</name>
<proteinExistence type="predicted"/>
<protein>
    <submittedName>
        <fullName evidence="1">Uncharacterized protein</fullName>
    </submittedName>
</protein>
<evidence type="ECO:0000313" key="1">
    <source>
        <dbReference type="EMBL" id="WIV55610.1"/>
    </source>
</evidence>
<dbReference type="EMBL" id="CP127173">
    <property type="protein sequence ID" value="WIV55610.1"/>
    <property type="molecule type" value="Genomic_DNA"/>
</dbReference>
<accession>A0ABY8XIZ7</accession>